<dbReference type="EMBL" id="JAUOPB010000010">
    <property type="protein sequence ID" value="MDO6423668.1"/>
    <property type="molecule type" value="Genomic_DNA"/>
</dbReference>
<evidence type="ECO:0000313" key="1">
    <source>
        <dbReference type="EMBL" id="MDO6423668.1"/>
    </source>
</evidence>
<reference evidence="1" key="1">
    <citation type="submission" date="2023-07" db="EMBL/GenBank/DDBJ databases">
        <title>Genome content predicts the carbon catabolic preferences of heterotrophic bacteria.</title>
        <authorList>
            <person name="Gralka M."/>
        </authorList>
    </citation>
    <scope>NUCLEOTIDE SEQUENCE</scope>
    <source>
        <strain evidence="1">I3M17_2</strain>
    </source>
</reference>
<dbReference type="PROSITE" id="PS51257">
    <property type="entry name" value="PROKAR_LIPOPROTEIN"/>
    <property type="match status" value="1"/>
</dbReference>
<organism evidence="1 2">
    <name type="scientific">Saccharophagus degradans</name>
    <dbReference type="NCBI Taxonomy" id="86304"/>
    <lineage>
        <taxon>Bacteria</taxon>
        <taxon>Pseudomonadati</taxon>
        <taxon>Pseudomonadota</taxon>
        <taxon>Gammaproteobacteria</taxon>
        <taxon>Cellvibrionales</taxon>
        <taxon>Cellvibrionaceae</taxon>
        <taxon>Saccharophagus</taxon>
    </lineage>
</organism>
<accession>A0AAW7XA71</accession>
<gene>
    <name evidence="1" type="ORF">Q4521_14390</name>
</gene>
<evidence type="ECO:0000313" key="2">
    <source>
        <dbReference type="Proteomes" id="UP001169760"/>
    </source>
</evidence>
<dbReference type="AlphaFoldDB" id="A0AAW7XA71"/>
<sequence>MKIVLATVLALGLLGCGGTNKVVNGETGGVEGGGESLTSCTGFISPSANIFVKSAIDQTIIGNATVIINSIGESATLTEEAVYVEGDDMLENSEDYAYFTILEMNESSWTLNYTVSAPGYDTVTSEDYLFVLNTSCGASNDFTEEVFLCPTGTTCE</sequence>
<protein>
    <recommendedName>
        <fullName evidence="3">Lipoprotein</fullName>
    </recommendedName>
</protein>
<dbReference type="RefSeq" id="WP_303493263.1">
    <property type="nucleotide sequence ID" value="NZ_JAUOPB010000010.1"/>
</dbReference>
<evidence type="ECO:0008006" key="3">
    <source>
        <dbReference type="Google" id="ProtNLM"/>
    </source>
</evidence>
<dbReference type="Proteomes" id="UP001169760">
    <property type="component" value="Unassembled WGS sequence"/>
</dbReference>
<comment type="caution">
    <text evidence="1">The sequence shown here is derived from an EMBL/GenBank/DDBJ whole genome shotgun (WGS) entry which is preliminary data.</text>
</comment>
<name>A0AAW7XA71_9GAMM</name>
<proteinExistence type="predicted"/>